<proteinExistence type="predicted"/>
<dbReference type="EMBL" id="CALNXI010001439">
    <property type="protein sequence ID" value="CAH3169005.1"/>
    <property type="molecule type" value="Genomic_DNA"/>
</dbReference>
<evidence type="ECO:0000256" key="2">
    <source>
        <dbReference type="ARBA" id="ARBA00022692"/>
    </source>
</evidence>
<feature type="domain" description="EamA" evidence="6">
    <location>
        <begin position="109"/>
        <end position="239"/>
    </location>
</feature>
<feature type="transmembrane region" description="Helical" evidence="5">
    <location>
        <begin position="46"/>
        <end position="63"/>
    </location>
</feature>
<feature type="transmembrane region" description="Helical" evidence="5">
    <location>
        <begin position="104"/>
        <end position="125"/>
    </location>
</feature>
<organism evidence="7 8">
    <name type="scientific">Porites evermanni</name>
    <dbReference type="NCBI Taxonomy" id="104178"/>
    <lineage>
        <taxon>Eukaryota</taxon>
        <taxon>Metazoa</taxon>
        <taxon>Cnidaria</taxon>
        <taxon>Anthozoa</taxon>
        <taxon>Hexacorallia</taxon>
        <taxon>Scleractinia</taxon>
        <taxon>Fungiina</taxon>
        <taxon>Poritidae</taxon>
        <taxon>Porites</taxon>
    </lineage>
</organism>
<evidence type="ECO:0000313" key="8">
    <source>
        <dbReference type="Proteomes" id="UP001159427"/>
    </source>
</evidence>
<evidence type="ECO:0000256" key="1">
    <source>
        <dbReference type="ARBA" id="ARBA00004141"/>
    </source>
</evidence>
<evidence type="ECO:0000256" key="4">
    <source>
        <dbReference type="ARBA" id="ARBA00023136"/>
    </source>
</evidence>
<feature type="domain" description="EamA" evidence="6">
    <location>
        <begin position="3"/>
        <end position="86"/>
    </location>
</feature>
<feature type="transmembrane region" description="Helical" evidence="5">
    <location>
        <begin position="226"/>
        <end position="246"/>
    </location>
</feature>
<keyword evidence="3 5" id="KW-1133">Transmembrane helix</keyword>
<keyword evidence="4 5" id="KW-0472">Membrane</keyword>
<gene>
    <name evidence="7" type="ORF">PEVE_00006700</name>
</gene>
<comment type="caution">
    <text evidence="7">The sequence shown here is derived from an EMBL/GenBank/DDBJ whole genome shotgun (WGS) entry which is preliminary data.</text>
</comment>
<dbReference type="Pfam" id="PF00892">
    <property type="entry name" value="EamA"/>
    <property type="match status" value="2"/>
</dbReference>
<feature type="transmembrane region" description="Helical" evidence="5">
    <location>
        <begin position="70"/>
        <end position="92"/>
    </location>
</feature>
<keyword evidence="2 5" id="KW-0812">Transmembrane</keyword>
<feature type="transmembrane region" description="Helical" evidence="5">
    <location>
        <begin position="137"/>
        <end position="157"/>
    </location>
</feature>
<feature type="transmembrane region" description="Helical" evidence="5">
    <location>
        <begin position="169"/>
        <end position="187"/>
    </location>
</feature>
<name>A0ABN8QSY7_9CNID</name>
<reference evidence="7 8" key="1">
    <citation type="submission" date="2022-05" db="EMBL/GenBank/DDBJ databases">
        <authorList>
            <consortium name="Genoscope - CEA"/>
            <person name="William W."/>
        </authorList>
    </citation>
    <scope>NUCLEOTIDE SEQUENCE [LARGE SCALE GENOMIC DNA]</scope>
</reference>
<evidence type="ECO:0000259" key="6">
    <source>
        <dbReference type="Pfam" id="PF00892"/>
    </source>
</evidence>
<comment type="subcellular location">
    <subcellularLocation>
        <location evidence="1">Membrane</location>
        <topology evidence="1">Multi-pass membrane protein</topology>
    </subcellularLocation>
</comment>
<dbReference type="PANTHER" id="PTHR22911">
    <property type="entry name" value="ACYL-MALONYL CONDENSING ENZYME-RELATED"/>
    <property type="match status" value="1"/>
</dbReference>
<dbReference type="InterPro" id="IPR000620">
    <property type="entry name" value="EamA_dom"/>
</dbReference>
<dbReference type="PANTHER" id="PTHR22911:SF6">
    <property type="entry name" value="SOLUTE CARRIER FAMILY 35 MEMBER G1"/>
    <property type="match status" value="1"/>
</dbReference>
<dbReference type="Gene3D" id="1.10.3730.20">
    <property type="match status" value="1"/>
</dbReference>
<protein>
    <recommendedName>
        <fullName evidence="6">EamA domain-containing protein</fullName>
    </recommendedName>
</protein>
<keyword evidence="8" id="KW-1185">Reference proteome</keyword>
<evidence type="ECO:0000256" key="3">
    <source>
        <dbReference type="ARBA" id="ARBA00022989"/>
    </source>
</evidence>
<feature type="transmembrane region" description="Helical" evidence="5">
    <location>
        <begin position="17"/>
        <end position="34"/>
    </location>
</feature>
<accession>A0ABN8QSY7</accession>
<dbReference type="SUPFAM" id="SSF103481">
    <property type="entry name" value="Multidrug resistance efflux transporter EmrE"/>
    <property type="match status" value="1"/>
</dbReference>
<feature type="transmembrane region" description="Helical" evidence="5">
    <location>
        <begin position="343"/>
        <end position="366"/>
    </location>
</feature>
<dbReference type="InterPro" id="IPR037185">
    <property type="entry name" value="EmrE-like"/>
</dbReference>
<evidence type="ECO:0000256" key="5">
    <source>
        <dbReference type="SAM" id="Phobius"/>
    </source>
</evidence>
<dbReference type="Proteomes" id="UP001159427">
    <property type="component" value="Unassembled WGS sequence"/>
</dbReference>
<sequence>MIFFKDQFIHPWKKTRFLILRGLTGATAMNMMIYSVKHMPLADARVIFYTSPVYTMLLGRIFLKESVSKFDFIATLLGLGGVVLIGRPSFLFGSLGKSFASHNIWLPTVLAVLSAIFFSIAIILVRKMSQEVSTRVVVFYFALVGSVSSLLVSLISGEFEYPDCGTHDVVYVIISGTLSYFAQLLSTKACQLEKASIVTLVRTTGIAFSFILQLIFLNVIPNGLSIGGAILILLCNVVIFIKKLILQLKTKNSQNMAGRLFSPLINRFRRSDMNYDSERLLENNTEIPLGNLSAETADLSILRHRDQTSTSDEYLQDARVSNENTATKVTVIAPSLSSRTRKIFHFLGVTLAIFSTLLLSVSSLLFKLAESIPSLEIVSTGLTLQLVFSLPERRTSSFIRGRKRDFLSSVV</sequence>
<feature type="transmembrane region" description="Helical" evidence="5">
    <location>
        <begin position="199"/>
        <end position="220"/>
    </location>
</feature>
<evidence type="ECO:0000313" key="7">
    <source>
        <dbReference type="EMBL" id="CAH3169005.1"/>
    </source>
</evidence>